<organism evidence="6">
    <name type="scientific">Caldiarchaeum subterraneum</name>
    <dbReference type="NCBI Taxonomy" id="311458"/>
    <lineage>
        <taxon>Archaea</taxon>
        <taxon>Nitrososphaerota</taxon>
        <taxon>Candidatus Caldarchaeales</taxon>
        <taxon>Candidatus Caldarchaeaceae</taxon>
        <taxon>Candidatus Caldarchaeum</taxon>
    </lineage>
</organism>
<dbReference type="EMBL" id="DTAD01000071">
    <property type="protein sequence ID" value="HGN90737.1"/>
    <property type="molecule type" value="Genomic_DNA"/>
</dbReference>
<comment type="cofactor">
    <cofactor evidence="1">
        <name>Mg(2+)</name>
        <dbReference type="ChEBI" id="CHEBI:18420"/>
    </cofactor>
</comment>
<dbReference type="InterPro" id="IPR023214">
    <property type="entry name" value="HAD_sf"/>
</dbReference>
<comment type="similarity">
    <text evidence="2">Belongs to the HAD-like hydrolase superfamily.</text>
</comment>
<proteinExistence type="inferred from homology"/>
<evidence type="ECO:0000256" key="5">
    <source>
        <dbReference type="ARBA" id="ARBA00022842"/>
    </source>
</evidence>
<gene>
    <name evidence="6" type="ORF">ENT82_06405</name>
</gene>
<dbReference type="Gene3D" id="3.40.50.1000">
    <property type="entry name" value="HAD superfamily/HAD-like"/>
    <property type="match status" value="1"/>
</dbReference>
<dbReference type="InterPro" id="IPR051400">
    <property type="entry name" value="HAD-like_hydrolase"/>
</dbReference>
<dbReference type="SUPFAM" id="SSF56784">
    <property type="entry name" value="HAD-like"/>
    <property type="match status" value="1"/>
</dbReference>
<dbReference type="GO" id="GO:0046872">
    <property type="term" value="F:metal ion binding"/>
    <property type="evidence" value="ECO:0007669"/>
    <property type="project" value="UniProtKB-KW"/>
</dbReference>
<accession>A0A7C4E2A6</accession>
<dbReference type="SFLD" id="SFLDS00003">
    <property type="entry name" value="Haloacid_Dehalogenase"/>
    <property type="match status" value="1"/>
</dbReference>
<evidence type="ECO:0000256" key="3">
    <source>
        <dbReference type="ARBA" id="ARBA00022723"/>
    </source>
</evidence>
<protein>
    <submittedName>
        <fullName evidence="6">HAD family hydrolase</fullName>
    </submittedName>
</protein>
<dbReference type="NCBIfam" id="TIGR01509">
    <property type="entry name" value="HAD-SF-IA-v3"/>
    <property type="match status" value="1"/>
</dbReference>
<dbReference type="PANTHER" id="PTHR46470">
    <property type="entry name" value="N-ACYLNEURAMINATE-9-PHOSPHATASE"/>
    <property type="match status" value="1"/>
</dbReference>
<dbReference type="Gene3D" id="1.20.120.710">
    <property type="entry name" value="Haloacid dehalogenase hydrolase-like domain"/>
    <property type="match status" value="1"/>
</dbReference>
<keyword evidence="4 6" id="KW-0378">Hydrolase</keyword>
<dbReference type="GO" id="GO:0044281">
    <property type="term" value="P:small molecule metabolic process"/>
    <property type="evidence" value="ECO:0007669"/>
    <property type="project" value="UniProtKB-ARBA"/>
</dbReference>
<dbReference type="Pfam" id="PF00702">
    <property type="entry name" value="Hydrolase"/>
    <property type="match status" value="1"/>
</dbReference>
<evidence type="ECO:0000313" key="6">
    <source>
        <dbReference type="EMBL" id="HGN90737.1"/>
    </source>
</evidence>
<dbReference type="InterPro" id="IPR006439">
    <property type="entry name" value="HAD-SF_hydro_IA"/>
</dbReference>
<name>A0A7C4E2A6_CALS0</name>
<evidence type="ECO:0000256" key="4">
    <source>
        <dbReference type="ARBA" id="ARBA00022801"/>
    </source>
</evidence>
<dbReference type="GO" id="GO:0016791">
    <property type="term" value="F:phosphatase activity"/>
    <property type="evidence" value="ECO:0007669"/>
    <property type="project" value="TreeGrafter"/>
</dbReference>
<evidence type="ECO:0000256" key="2">
    <source>
        <dbReference type="ARBA" id="ARBA00007958"/>
    </source>
</evidence>
<dbReference type="PANTHER" id="PTHR46470:SF2">
    <property type="entry name" value="GLYCERALDEHYDE 3-PHOSPHATE PHOSPHATASE"/>
    <property type="match status" value="1"/>
</dbReference>
<dbReference type="NCBIfam" id="TIGR01549">
    <property type="entry name" value="HAD-SF-IA-v1"/>
    <property type="match status" value="1"/>
</dbReference>
<comment type="caution">
    <text evidence="6">The sequence shown here is derived from an EMBL/GenBank/DDBJ whole genome shotgun (WGS) entry which is preliminary data.</text>
</comment>
<dbReference type="AlphaFoldDB" id="A0A7C4E2A6"/>
<keyword evidence="3" id="KW-0479">Metal-binding</keyword>
<dbReference type="InterPro" id="IPR036412">
    <property type="entry name" value="HAD-like_sf"/>
</dbReference>
<keyword evidence="5" id="KW-0460">Magnesium</keyword>
<evidence type="ECO:0000256" key="1">
    <source>
        <dbReference type="ARBA" id="ARBA00001946"/>
    </source>
</evidence>
<sequence>MRLLKAVLFDFDNTLVDSAAALPLARRRVAEEIVAYYGNSLDVEEVAQVVAWVEHVAERLGILDRDLIWEHVIHSIGMDTSPSADILRRWSSVYWTEYMKGPLFPDTVSVLENFGRRYVLGMVTNTDGMPGMKMHRLERSGLLKFFKAVVIAGEDVPETKPSPRPFLHVAKLLNIKPEECIMVGDDPINDVLGAKSAGMYSVLLDRQGGKPYPVKPDHIVKSLRELLALLDA</sequence>
<dbReference type="SFLD" id="SFLDG01129">
    <property type="entry name" value="C1.5:_HAD__Beta-PGM__Phosphata"/>
    <property type="match status" value="1"/>
</dbReference>
<reference evidence="6" key="1">
    <citation type="journal article" date="2020" name="mSystems">
        <title>Genome- and Community-Level Interaction Insights into Carbon Utilization and Element Cycling Functions of Hydrothermarchaeota in Hydrothermal Sediment.</title>
        <authorList>
            <person name="Zhou Z."/>
            <person name="Liu Y."/>
            <person name="Xu W."/>
            <person name="Pan J."/>
            <person name="Luo Z.H."/>
            <person name="Li M."/>
        </authorList>
    </citation>
    <scope>NUCLEOTIDE SEQUENCE [LARGE SCALE GENOMIC DNA]</scope>
    <source>
        <strain evidence="6">SpSt-613</strain>
    </source>
</reference>